<gene>
    <name evidence="5" type="ORF">ACFFQV_15965</name>
</gene>
<feature type="domain" description="UspA" evidence="4">
    <location>
        <begin position="1"/>
        <end position="89"/>
    </location>
</feature>
<evidence type="ECO:0000256" key="1">
    <source>
        <dbReference type="ARBA" id="ARBA00008791"/>
    </source>
</evidence>
<comment type="caution">
    <text evidence="5">The sequence shown here is derived from an EMBL/GenBank/DDBJ whole genome shotgun (WGS) entry which is preliminary data.</text>
</comment>
<dbReference type="RefSeq" id="WP_157424586.1">
    <property type="nucleotide sequence ID" value="NZ_BAAANI010000005.1"/>
</dbReference>
<evidence type="ECO:0000259" key="4">
    <source>
        <dbReference type="Pfam" id="PF00582"/>
    </source>
</evidence>
<dbReference type="InterPro" id="IPR014729">
    <property type="entry name" value="Rossmann-like_a/b/a_fold"/>
</dbReference>
<organism evidence="5 6">
    <name type="scientific">Agromyces lapidis</name>
    <dbReference type="NCBI Taxonomy" id="279574"/>
    <lineage>
        <taxon>Bacteria</taxon>
        <taxon>Bacillati</taxon>
        <taxon>Actinomycetota</taxon>
        <taxon>Actinomycetes</taxon>
        <taxon>Micrococcales</taxon>
        <taxon>Microbacteriaceae</taxon>
        <taxon>Agromyces</taxon>
    </lineage>
</organism>
<dbReference type="InterPro" id="IPR006016">
    <property type="entry name" value="UspA"/>
</dbReference>
<dbReference type="EMBL" id="JBHMBL010000004">
    <property type="protein sequence ID" value="MFB9643790.1"/>
    <property type="molecule type" value="Genomic_DNA"/>
</dbReference>
<evidence type="ECO:0000313" key="6">
    <source>
        <dbReference type="Proteomes" id="UP001589667"/>
    </source>
</evidence>
<reference evidence="5 6" key="1">
    <citation type="submission" date="2024-09" db="EMBL/GenBank/DDBJ databases">
        <authorList>
            <person name="Sun Q."/>
            <person name="Mori K."/>
        </authorList>
    </citation>
    <scope>NUCLEOTIDE SEQUENCE [LARGE SCALE GENOMIC DNA]</scope>
    <source>
        <strain evidence="5 6">JCM 14321</strain>
    </source>
</reference>
<name>A0ABV5STW0_9MICO</name>
<dbReference type="PANTHER" id="PTHR46268">
    <property type="entry name" value="STRESS RESPONSE PROTEIN NHAX"/>
    <property type="match status" value="1"/>
</dbReference>
<evidence type="ECO:0000256" key="2">
    <source>
        <dbReference type="ARBA" id="ARBA00022741"/>
    </source>
</evidence>
<dbReference type="Gene3D" id="3.40.50.620">
    <property type="entry name" value="HUPs"/>
    <property type="match status" value="2"/>
</dbReference>
<dbReference type="Proteomes" id="UP001589667">
    <property type="component" value="Unassembled WGS sequence"/>
</dbReference>
<proteinExistence type="inferred from homology"/>
<sequence>MFERIVVGMDDSPASAHAVEWAAALAVDAQLLLVHVERDRESGSEYLSATSDRAGARVRVMDEAERIRSAHPGIHVVTSTEQGPVVDLLRTFLRPGTLLVVGRGQGHAGRWSAGVRLAGTHGGGAVAVVPDAPSQDAALGVVAGIDGSVLSHEVLRIGADLAAATRQPLTLLHAWTAPKMWEQDLGAYAGEFAEYEQMHRDTLAEAVDSGIEYGATPQARLVHGLSVDELLAASEHASALVVGSHSGSAVARFLLGSVSHELLLRARIPMLVVLPS</sequence>
<evidence type="ECO:0000256" key="3">
    <source>
        <dbReference type="ARBA" id="ARBA00022840"/>
    </source>
</evidence>
<keyword evidence="2" id="KW-0547">Nucleotide-binding</keyword>
<evidence type="ECO:0000313" key="5">
    <source>
        <dbReference type="EMBL" id="MFB9643790.1"/>
    </source>
</evidence>
<dbReference type="SUPFAM" id="SSF52402">
    <property type="entry name" value="Adenine nucleotide alpha hydrolases-like"/>
    <property type="match status" value="2"/>
</dbReference>
<protein>
    <submittedName>
        <fullName evidence="5">Universal stress protein</fullName>
    </submittedName>
</protein>
<comment type="similarity">
    <text evidence="1">Belongs to the universal stress protein A family.</text>
</comment>
<dbReference type="CDD" id="cd00293">
    <property type="entry name" value="USP-like"/>
    <property type="match status" value="2"/>
</dbReference>
<feature type="domain" description="UspA" evidence="4">
    <location>
        <begin position="141"/>
        <end position="273"/>
    </location>
</feature>
<keyword evidence="6" id="KW-1185">Reference proteome</keyword>
<dbReference type="InterPro" id="IPR006015">
    <property type="entry name" value="Universal_stress_UspA"/>
</dbReference>
<dbReference type="PANTHER" id="PTHR46268:SF27">
    <property type="entry name" value="UNIVERSAL STRESS PROTEIN RV2623"/>
    <property type="match status" value="1"/>
</dbReference>
<keyword evidence="3" id="KW-0067">ATP-binding</keyword>
<dbReference type="PRINTS" id="PR01438">
    <property type="entry name" value="UNVRSLSTRESS"/>
</dbReference>
<accession>A0ABV5STW0</accession>
<dbReference type="Pfam" id="PF00582">
    <property type="entry name" value="Usp"/>
    <property type="match status" value="2"/>
</dbReference>